<dbReference type="RefSeq" id="WP_138667232.1">
    <property type="nucleotide sequence ID" value="NZ_VCKY01000052.1"/>
</dbReference>
<keyword evidence="1" id="KW-0472">Membrane</keyword>
<sequence>MAPPVRKLVLTTHITSSVGWLGAVLAFLALAVIGLTSQDDQTVRAVYLVMEPAAWYALIPLAVASLLTGLVQSVGTTWGLFRHYWVIFKLLINLGAIVVLLMYTETLGYLAGLAAAPDTDLGLLRNPSVLIHTVLALMLLLAATVLAVYKPRGRTRYALRTRPTASRTAAPQR</sequence>
<reference evidence="2 3" key="1">
    <citation type="submission" date="2019-05" db="EMBL/GenBank/DDBJ databases">
        <title>Draft genome sequence of Nonomuraea turkmeniaca DSM 43926.</title>
        <authorList>
            <person name="Saricaoglu S."/>
            <person name="Isik K."/>
        </authorList>
    </citation>
    <scope>NUCLEOTIDE SEQUENCE [LARGE SCALE GENOMIC DNA]</scope>
    <source>
        <strain evidence="2 3">DSM 43926</strain>
    </source>
</reference>
<keyword evidence="1" id="KW-1133">Transmembrane helix</keyword>
<keyword evidence="3" id="KW-1185">Reference proteome</keyword>
<feature type="transmembrane region" description="Helical" evidence="1">
    <location>
        <begin position="129"/>
        <end position="149"/>
    </location>
</feature>
<dbReference type="AlphaFoldDB" id="A0A5S4FJN7"/>
<dbReference type="OrthoDB" id="8082651at2"/>
<accession>A0A5S4FJN7</accession>
<comment type="caution">
    <text evidence="2">The sequence shown here is derived from an EMBL/GenBank/DDBJ whole genome shotgun (WGS) entry which is preliminary data.</text>
</comment>
<proteinExistence type="predicted"/>
<feature type="transmembrane region" description="Helical" evidence="1">
    <location>
        <begin position="12"/>
        <end position="33"/>
    </location>
</feature>
<evidence type="ECO:0000313" key="2">
    <source>
        <dbReference type="EMBL" id="TMR20809.1"/>
    </source>
</evidence>
<keyword evidence="1" id="KW-0812">Transmembrane</keyword>
<protein>
    <submittedName>
        <fullName evidence="2">DUF2269 domain-containing protein</fullName>
    </submittedName>
</protein>
<name>A0A5S4FJN7_9ACTN</name>
<dbReference type="Proteomes" id="UP000309128">
    <property type="component" value="Unassembled WGS sequence"/>
</dbReference>
<feature type="transmembrane region" description="Helical" evidence="1">
    <location>
        <begin position="83"/>
        <end position="103"/>
    </location>
</feature>
<organism evidence="2 3">
    <name type="scientific">Nonomuraea turkmeniaca</name>
    <dbReference type="NCBI Taxonomy" id="103838"/>
    <lineage>
        <taxon>Bacteria</taxon>
        <taxon>Bacillati</taxon>
        <taxon>Actinomycetota</taxon>
        <taxon>Actinomycetes</taxon>
        <taxon>Streptosporangiales</taxon>
        <taxon>Streptosporangiaceae</taxon>
        <taxon>Nonomuraea</taxon>
    </lineage>
</organism>
<gene>
    <name evidence="2" type="ORF">ETD86_17610</name>
</gene>
<dbReference type="EMBL" id="VCKY01000052">
    <property type="protein sequence ID" value="TMR20809.1"/>
    <property type="molecule type" value="Genomic_DNA"/>
</dbReference>
<feature type="transmembrane region" description="Helical" evidence="1">
    <location>
        <begin position="53"/>
        <end position="71"/>
    </location>
</feature>
<evidence type="ECO:0000256" key="1">
    <source>
        <dbReference type="SAM" id="Phobius"/>
    </source>
</evidence>
<evidence type="ECO:0000313" key="3">
    <source>
        <dbReference type="Proteomes" id="UP000309128"/>
    </source>
</evidence>